<keyword evidence="5" id="KW-1185">Reference proteome</keyword>
<dbReference type="eggNOG" id="COG3279">
    <property type="taxonomic scope" value="Bacteria"/>
</dbReference>
<dbReference type="InterPro" id="IPR046947">
    <property type="entry name" value="LytR-like"/>
</dbReference>
<dbReference type="GO" id="GO:0003677">
    <property type="term" value="F:DNA binding"/>
    <property type="evidence" value="ECO:0007669"/>
    <property type="project" value="UniProtKB-KW"/>
</dbReference>
<sequence>MSAAPGERAAAPLRVLLVDDEPLVRRGLRTFLAAEPGVEVVGECRDGREALGAVRELSPDVMFLDVQMPELDGFGVLDALGPGDRPAVVFVTAFDAYAIRAFDVHAVDYLLKPFDEPRFRTALERARERVAARRGAAAGVASVPHDPSRVALDALLAQLRGDGRVAGDWLARIAVRETDRVTYVPVADVDWLEADDNYVRVHTRGGARLVRETLKALEARLDPRRFARIHRSAIVNLERVRELRPTFNGEYVVVLATGTRLTLSRGYRDAFFDRMGKG</sequence>
<dbReference type="Proteomes" id="UP000019151">
    <property type="component" value="Chromosome"/>
</dbReference>
<feature type="domain" description="Response regulatory" evidence="2">
    <location>
        <begin position="14"/>
        <end position="127"/>
    </location>
</feature>
<feature type="modified residue" description="4-aspartylphosphate" evidence="1">
    <location>
        <position position="65"/>
    </location>
</feature>
<dbReference type="KEGG" id="gba:J421_2096"/>
<dbReference type="SMART" id="SM00850">
    <property type="entry name" value="LytTR"/>
    <property type="match status" value="1"/>
</dbReference>
<evidence type="ECO:0000256" key="1">
    <source>
        <dbReference type="PROSITE-ProRule" id="PRU00169"/>
    </source>
</evidence>
<proteinExistence type="predicted"/>
<gene>
    <name evidence="4" type="ORF">J421_2096</name>
</gene>
<dbReference type="InParanoid" id="W0RJP2"/>
<keyword evidence="1" id="KW-0597">Phosphoprotein</keyword>
<dbReference type="InterPro" id="IPR011006">
    <property type="entry name" value="CheY-like_superfamily"/>
</dbReference>
<dbReference type="RefSeq" id="WP_025411124.1">
    <property type="nucleotide sequence ID" value="NZ_CP007128.1"/>
</dbReference>
<dbReference type="Gene3D" id="2.40.50.1020">
    <property type="entry name" value="LytTr DNA-binding domain"/>
    <property type="match status" value="1"/>
</dbReference>
<evidence type="ECO:0000313" key="4">
    <source>
        <dbReference type="EMBL" id="AHG89633.1"/>
    </source>
</evidence>
<evidence type="ECO:0000313" key="5">
    <source>
        <dbReference type="Proteomes" id="UP000019151"/>
    </source>
</evidence>
<dbReference type="GO" id="GO:0000156">
    <property type="term" value="F:phosphorelay response regulator activity"/>
    <property type="evidence" value="ECO:0007669"/>
    <property type="project" value="InterPro"/>
</dbReference>
<dbReference type="SMART" id="SM00448">
    <property type="entry name" value="REC"/>
    <property type="match status" value="1"/>
</dbReference>
<dbReference type="FunCoup" id="W0RJP2">
    <property type="interactions" value="185"/>
</dbReference>
<evidence type="ECO:0000259" key="2">
    <source>
        <dbReference type="PROSITE" id="PS50110"/>
    </source>
</evidence>
<evidence type="ECO:0000259" key="3">
    <source>
        <dbReference type="PROSITE" id="PS50930"/>
    </source>
</evidence>
<dbReference type="InterPro" id="IPR007492">
    <property type="entry name" value="LytTR_DNA-bd_dom"/>
</dbReference>
<dbReference type="Gene3D" id="3.40.50.2300">
    <property type="match status" value="1"/>
</dbReference>
<dbReference type="HOGENOM" id="CLU_000445_14_1_0"/>
<protein>
    <submittedName>
        <fullName evidence="4">LytTr DNA-binding region</fullName>
    </submittedName>
</protein>
<keyword evidence="4" id="KW-0238">DNA-binding</keyword>
<dbReference type="EMBL" id="CP007128">
    <property type="protein sequence ID" value="AHG89633.1"/>
    <property type="molecule type" value="Genomic_DNA"/>
</dbReference>
<dbReference type="InterPro" id="IPR001789">
    <property type="entry name" value="Sig_transdc_resp-reg_receiver"/>
</dbReference>
<feature type="domain" description="HTH LytTR-type" evidence="3">
    <location>
        <begin position="173"/>
        <end position="277"/>
    </location>
</feature>
<dbReference type="AlphaFoldDB" id="W0RJP2"/>
<reference evidence="4 5" key="1">
    <citation type="journal article" date="2014" name="Genome Announc.">
        <title>Genome Sequence and Methylome of Soil Bacterium Gemmatirosa kalamazoonensis KBS708T, a Member of the Rarely Cultivated Gemmatimonadetes Phylum.</title>
        <authorList>
            <person name="Debruyn J.M."/>
            <person name="Radosevich M."/>
            <person name="Wommack K.E."/>
            <person name="Polson S.W."/>
            <person name="Hauser L.J."/>
            <person name="Fawaz M.N."/>
            <person name="Korlach J."/>
            <person name="Tsai Y.C."/>
        </authorList>
    </citation>
    <scope>NUCLEOTIDE SEQUENCE [LARGE SCALE GENOMIC DNA]</scope>
    <source>
        <strain evidence="4 5">KBS708</strain>
    </source>
</reference>
<dbReference type="Pfam" id="PF00072">
    <property type="entry name" value="Response_reg"/>
    <property type="match status" value="1"/>
</dbReference>
<organism evidence="4 5">
    <name type="scientific">Gemmatirosa kalamazoonensis</name>
    <dbReference type="NCBI Taxonomy" id="861299"/>
    <lineage>
        <taxon>Bacteria</taxon>
        <taxon>Pseudomonadati</taxon>
        <taxon>Gemmatimonadota</taxon>
        <taxon>Gemmatimonadia</taxon>
        <taxon>Gemmatimonadales</taxon>
        <taxon>Gemmatimonadaceae</taxon>
        <taxon>Gemmatirosa</taxon>
    </lineage>
</organism>
<dbReference type="STRING" id="861299.J421_2096"/>
<dbReference type="PROSITE" id="PS50110">
    <property type="entry name" value="RESPONSE_REGULATORY"/>
    <property type="match status" value="1"/>
</dbReference>
<dbReference type="PANTHER" id="PTHR37299">
    <property type="entry name" value="TRANSCRIPTIONAL REGULATOR-RELATED"/>
    <property type="match status" value="1"/>
</dbReference>
<dbReference type="PROSITE" id="PS50930">
    <property type="entry name" value="HTH_LYTTR"/>
    <property type="match status" value="1"/>
</dbReference>
<name>W0RJP2_9BACT</name>
<dbReference type="PATRIC" id="fig|861299.3.peg.2134"/>
<accession>W0RJP2</accession>
<dbReference type="SUPFAM" id="SSF52172">
    <property type="entry name" value="CheY-like"/>
    <property type="match status" value="1"/>
</dbReference>
<dbReference type="OrthoDB" id="236568at2"/>
<dbReference type="Pfam" id="PF04397">
    <property type="entry name" value="LytTR"/>
    <property type="match status" value="1"/>
</dbReference>
<dbReference type="PANTHER" id="PTHR37299:SF1">
    <property type="entry name" value="STAGE 0 SPORULATION PROTEIN A HOMOLOG"/>
    <property type="match status" value="1"/>
</dbReference>